<reference evidence="1" key="1">
    <citation type="submission" date="2019-11" db="EMBL/GenBank/DDBJ databases">
        <authorList>
            <person name="Feng L."/>
        </authorList>
    </citation>
    <scope>NUCLEOTIDE SEQUENCE</scope>
    <source>
        <strain evidence="1">ECasseliflavusLFYP2</strain>
    </source>
</reference>
<dbReference type="EMBL" id="CACRTX010000010">
    <property type="protein sequence ID" value="VYU31369.1"/>
    <property type="molecule type" value="Genomic_DNA"/>
</dbReference>
<gene>
    <name evidence="1" type="ORF">ECLFYP2_03021</name>
</gene>
<name>A0A6N3DVV7_ENTCA</name>
<evidence type="ECO:0000313" key="1">
    <source>
        <dbReference type="EMBL" id="VYU31369.1"/>
    </source>
</evidence>
<proteinExistence type="predicted"/>
<dbReference type="AlphaFoldDB" id="A0A6N3DVV7"/>
<accession>A0A6N3DVV7</accession>
<organism evidence="1">
    <name type="scientific">Enterococcus casseliflavus</name>
    <name type="common">Enterococcus flavescens</name>
    <dbReference type="NCBI Taxonomy" id="37734"/>
    <lineage>
        <taxon>Bacteria</taxon>
        <taxon>Bacillati</taxon>
        <taxon>Bacillota</taxon>
        <taxon>Bacilli</taxon>
        <taxon>Lactobacillales</taxon>
        <taxon>Enterococcaceae</taxon>
        <taxon>Enterococcus</taxon>
    </lineage>
</organism>
<sequence length="30" mass="3512">MFKQKNQCIYTAYAVMEGVLFNKCNMPLLI</sequence>
<protein>
    <submittedName>
        <fullName evidence="1">Uncharacterized protein</fullName>
    </submittedName>
</protein>